<gene>
    <name evidence="1" type="ORF">TIFTF001_024651</name>
</gene>
<proteinExistence type="predicted"/>
<dbReference type="Proteomes" id="UP001187192">
    <property type="component" value="Unassembled WGS sequence"/>
</dbReference>
<protein>
    <submittedName>
        <fullName evidence="1">Uncharacterized protein</fullName>
    </submittedName>
</protein>
<name>A0AA88AMU5_FICCA</name>
<dbReference type="EMBL" id="BTGU01000058">
    <property type="protein sequence ID" value="GMN55535.1"/>
    <property type="molecule type" value="Genomic_DNA"/>
</dbReference>
<dbReference type="AlphaFoldDB" id="A0AA88AMU5"/>
<evidence type="ECO:0000313" key="2">
    <source>
        <dbReference type="Proteomes" id="UP001187192"/>
    </source>
</evidence>
<evidence type="ECO:0000313" key="1">
    <source>
        <dbReference type="EMBL" id="GMN55535.1"/>
    </source>
</evidence>
<keyword evidence="2" id="KW-1185">Reference proteome</keyword>
<sequence>MAVINRNGIARLSLHGLTEQFDLEEIDSFERCPTIFQLSASGLLISLSNGGKSDFRRALVSTPAEMIASSQMAAMADSS</sequence>
<accession>A0AA88AMU5</accession>
<comment type="caution">
    <text evidence="1">The sequence shown here is derived from an EMBL/GenBank/DDBJ whole genome shotgun (WGS) entry which is preliminary data.</text>
</comment>
<reference evidence="1" key="1">
    <citation type="submission" date="2023-07" db="EMBL/GenBank/DDBJ databases">
        <title>draft genome sequence of fig (Ficus carica).</title>
        <authorList>
            <person name="Takahashi T."/>
            <person name="Nishimura K."/>
        </authorList>
    </citation>
    <scope>NUCLEOTIDE SEQUENCE</scope>
</reference>
<organism evidence="1 2">
    <name type="scientific">Ficus carica</name>
    <name type="common">Common fig</name>
    <dbReference type="NCBI Taxonomy" id="3494"/>
    <lineage>
        <taxon>Eukaryota</taxon>
        <taxon>Viridiplantae</taxon>
        <taxon>Streptophyta</taxon>
        <taxon>Embryophyta</taxon>
        <taxon>Tracheophyta</taxon>
        <taxon>Spermatophyta</taxon>
        <taxon>Magnoliopsida</taxon>
        <taxon>eudicotyledons</taxon>
        <taxon>Gunneridae</taxon>
        <taxon>Pentapetalae</taxon>
        <taxon>rosids</taxon>
        <taxon>fabids</taxon>
        <taxon>Rosales</taxon>
        <taxon>Moraceae</taxon>
        <taxon>Ficeae</taxon>
        <taxon>Ficus</taxon>
    </lineage>
</organism>